<comment type="caution">
    <text evidence="8">The sequence shown here is derived from an EMBL/GenBank/DDBJ whole genome shotgun (WGS) entry which is preliminary data.</text>
</comment>
<dbReference type="SFLD" id="SFLDG01017">
    <property type="entry name" value="Polyprenyl_Transferase_Like"/>
    <property type="match status" value="1"/>
</dbReference>
<dbReference type="NCBIfam" id="NF045485">
    <property type="entry name" value="FPPsyn"/>
    <property type="match status" value="1"/>
</dbReference>
<dbReference type="InterPro" id="IPR000092">
    <property type="entry name" value="Polyprenyl_synt"/>
</dbReference>
<keyword evidence="3 7" id="KW-0808">Transferase</keyword>
<protein>
    <submittedName>
        <fullName evidence="8">Polyprenyl synthetase family protein</fullName>
    </submittedName>
</protein>
<dbReference type="RefSeq" id="WP_285932878.1">
    <property type="nucleotide sequence ID" value="NZ_JASTZU010000041.1"/>
</dbReference>
<evidence type="ECO:0000256" key="5">
    <source>
        <dbReference type="ARBA" id="ARBA00022842"/>
    </source>
</evidence>
<comment type="cofactor">
    <cofactor evidence="1">
        <name>Mg(2+)</name>
        <dbReference type="ChEBI" id="CHEBI:18420"/>
    </cofactor>
</comment>
<accession>A0ABT7LAM0</accession>
<name>A0ABT7LAM0_9BACI</name>
<sequence>MENTNTLTEYLTERQKFVNDEITNLIKQMDAPLQLKDSMLYSMEAGGKRLRPILMMASCESYGGNYKSVMTIAVALEMIHTYSLIHDDLPAMDDDNFRRGKPTNHRKFDEATAILAGDGLLTHSFTVISEDNQLTSDQKVFLIQELANASGPTGMVAGQILDIEGEKVETSLEDLEEIHLLKTGQLIKFAIVSGAYIGGASTHQLESINDFAYYLGLIFQVQDDILDVSGDQELMGKPVGSDENNFKSTYPKLLGLEGAIEQKEKYVQKAKEALKSAGIKNSLLEELTDYLSNRDY</sequence>
<dbReference type="InterPro" id="IPR008949">
    <property type="entry name" value="Isoprenoid_synthase_dom_sf"/>
</dbReference>
<dbReference type="SUPFAM" id="SSF48576">
    <property type="entry name" value="Terpenoid synthases"/>
    <property type="match status" value="1"/>
</dbReference>
<reference evidence="8 9" key="1">
    <citation type="submission" date="2023-06" db="EMBL/GenBank/DDBJ databases">
        <title>Aquibacillus rhizosphaerae LR5S19.</title>
        <authorList>
            <person name="Sun J.-Q."/>
        </authorList>
    </citation>
    <scope>NUCLEOTIDE SEQUENCE [LARGE SCALE GENOMIC DNA]</scope>
    <source>
        <strain evidence="8 9">LR5S19</strain>
    </source>
</reference>
<dbReference type="Pfam" id="PF00348">
    <property type="entry name" value="polyprenyl_synt"/>
    <property type="match status" value="1"/>
</dbReference>
<dbReference type="Proteomes" id="UP001235343">
    <property type="component" value="Unassembled WGS sequence"/>
</dbReference>
<evidence type="ECO:0000256" key="4">
    <source>
        <dbReference type="ARBA" id="ARBA00022723"/>
    </source>
</evidence>
<gene>
    <name evidence="8" type="ORF">QQS35_14240</name>
</gene>
<keyword evidence="4" id="KW-0479">Metal-binding</keyword>
<dbReference type="PROSITE" id="PS00444">
    <property type="entry name" value="POLYPRENYL_SYNTHASE_2"/>
    <property type="match status" value="1"/>
</dbReference>
<evidence type="ECO:0000256" key="1">
    <source>
        <dbReference type="ARBA" id="ARBA00001946"/>
    </source>
</evidence>
<dbReference type="Gene3D" id="1.10.600.10">
    <property type="entry name" value="Farnesyl Diphosphate Synthase"/>
    <property type="match status" value="1"/>
</dbReference>
<dbReference type="InterPro" id="IPR053378">
    <property type="entry name" value="Prenyl_diphosphate_synthase"/>
</dbReference>
<keyword evidence="6" id="KW-0414">Isoprene biosynthesis</keyword>
<comment type="similarity">
    <text evidence="2 7">Belongs to the FPP/GGPP synthase family.</text>
</comment>
<dbReference type="PANTHER" id="PTHR43281">
    <property type="entry name" value="FARNESYL DIPHOSPHATE SYNTHASE"/>
    <property type="match status" value="1"/>
</dbReference>
<evidence type="ECO:0000256" key="6">
    <source>
        <dbReference type="ARBA" id="ARBA00023229"/>
    </source>
</evidence>
<dbReference type="PROSITE" id="PS00723">
    <property type="entry name" value="POLYPRENYL_SYNTHASE_1"/>
    <property type="match status" value="1"/>
</dbReference>
<dbReference type="CDD" id="cd00685">
    <property type="entry name" value="Trans_IPPS_HT"/>
    <property type="match status" value="1"/>
</dbReference>
<organism evidence="8 9">
    <name type="scientific">Aquibacillus rhizosphaerae</name>
    <dbReference type="NCBI Taxonomy" id="3051431"/>
    <lineage>
        <taxon>Bacteria</taxon>
        <taxon>Bacillati</taxon>
        <taxon>Bacillota</taxon>
        <taxon>Bacilli</taxon>
        <taxon>Bacillales</taxon>
        <taxon>Bacillaceae</taxon>
        <taxon>Aquibacillus</taxon>
    </lineage>
</organism>
<dbReference type="EMBL" id="JASTZU010000041">
    <property type="protein sequence ID" value="MDL4841596.1"/>
    <property type="molecule type" value="Genomic_DNA"/>
</dbReference>
<evidence type="ECO:0000313" key="8">
    <source>
        <dbReference type="EMBL" id="MDL4841596.1"/>
    </source>
</evidence>
<dbReference type="InterPro" id="IPR033749">
    <property type="entry name" value="Polyprenyl_synt_CS"/>
</dbReference>
<evidence type="ECO:0000313" key="9">
    <source>
        <dbReference type="Proteomes" id="UP001235343"/>
    </source>
</evidence>
<dbReference type="PANTHER" id="PTHR43281:SF1">
    <property type="entry name" value="FARNESYL DIPHOSPHATE SYNTHASE"/>
    <property type="match status" value="1"/>
</dbReference>
<evidence type="ECO:0000256" key="2">
    <source>
        <dbReference type="ARBA" id="ARBA00006706"/>
    </source>
</evidence>
<evidence type="ECO:0000256" key="3">
    <source>
        <dbReference type="ARBA" id="ARBA00022679"/>
    </source>
</evidence>
<dbReference type="SFLD" id="SFLDS00005">
    <property type="entry name" value="Isoprenoid_Synthase_Type_I"/>
    <property type="match status" value="1"/>
</dbReference>
<keyword evidence="9" id="KW-1185">Reference proteome</keyword>
<keyword evidence="5" id="KW-0460">Magnesium</keyword>
<evidence type="ECO:0000256" key="7">
    <source>
        <dbReference type="RuleBase" id="RU004466"/>
    </source>
</evidence>
<proteinExistence type="inferred from homology"/>